<gene>
    <name evidence="5" type="ORF">GCM10008021_07080</name>
    <name evidence="4" type="ORF">GCM10010914_06220</name>
</gene>
<dbReference type="InterPro" id="IPR014044">
    <property type="entry name" value="CAP_dom"/>
</dbReference>
<evidence type="ECO:0000313" key="7">
    <source>
        <dbReference type="Proteomes" id="UP000652720"/>
    </source>
</evidence>
<keyword evidence="2" id="KW-0732">Signal</keyword>
<dbReference type="EMBL" id="BMLZ01000006">
    <property type="protein sequence ID" value="GGP29057.1"/>
    <property type="molecule type" value="Genomic_DNA"/>
</dbReference>
<dbReference type="AlphaFoldDB" id="A0AAV4K3Z6"/>
<dbReference type="SUPFAM" id="SSF55797">
    <property type="entry name" value="PR-1-like"/>
    <property type="match status" value="1"/>
</dbReference>
<dbReference type="Gene3D" id="3.40.33.10">
    <property type="entry name" value="CAP"/>
    <property type="match status" value="1"/>
</dbReference>
<dbReference type="Pfam" id="PF00188">
    <property type="entry name" value="CAP"/>
    <property type="match status" value="1"/>
</dbReference>
<keyword evidence="6" id="KW-1185">Reference proteome</keyword>
<reference evidence="4" key="2">
    <citation type="journal article" date="2014" name="Int. J. Syst. Evol. Microbiol.">
        <title>Complete genome sequence of Corynebacterium casei LMG S-19264T (=DSM 44701T), isolated from a smear-ripened cheese.</title>
        <authorList>
            <consortium name="US DOE Joint Genome Institute (JGI-PGF)"/>
            <person name="Walter F."/>
            <person name="Albersmeier A."/>
            <person name="Kalinowski J."/>
            <person name="Ruckert C."/>
        </authorList>
    </citation>
    <scope>NUCLEOTIDE SEQUENCE</scope>
    <source>
        <strain evidence="4">CGMCC 1.8885</strain>
    </source>
</reference>
<evidence type="ECO:0000313" key="6">
    <source>
        <dbReference type="Proteomes" id="UP000630135"/>
    </source>
</evidence>
<evidence type="ECO:0000259" key="3">
    <source>
        <dbReference type="Pfam" id="PF00188"/>
    </source>
</evidence>
<reference evidence="6" key="3">
    <citation type="journal article" date="2019" name="Int. J. Syst. Evol. Microbiol.">
        <title>The Global Catalogue of Microorganisms (GCM) 10K type strain sequencing project: providing services to taxonomists for standard genome sequencing and annotation.</title>
        <authorList>
            <consortium name="The Broad Institute Genomics Platform"/>
            <consortium name="The Broad Institute Genome Sequencing Center for Infectious Disease"/>
            <person name="Wu L."/>
            <person name="Ma J."/>
        </authorList>
    </citation>
    <scope>NUCLEOTIDE SEQUENCE [LARGE SCALE GENOMIC DNA]</scope>
    <source>
        <strain evidence="6">CGMCC 1.8884</strain>
    </source>
</reference>
<comment type="caution">
    <text evidence="4">The sequence shown here is derived from an EMBL/GenBank/DDBJ whole genome shotgun (WGS) entry which is preliminary data.</text>
</comment>
<name>A0AAV4K3Z6_9DEIO</name>
<dbReference type="PANTHER" id="PTHR31157:SF1">
    <property type="entry name" value="SCP DOMAIN-CONTAINING PROTEIN"/>
    <property type="match status" value="1"/>
</dbReference>
<dbReference type="Proteomes" id="UP000630135">
    <property type="component" value="Unassembled WGS sequence"/>
</dbReference>
<dbReference type="RefSeq" id="WP_017871596.1">
    <property type="nucleotide sequence ID" value="NZ_BMLZ01000006.1"/>
</dbReference>
<feature type="chain" id="PRO_5043831307" description="SCP domain-containing protein" evidence="2">
    <location>
        <begin position="23"/>
        <end position="202"/>
    </location>
</feature>
<feature type="domain" description="SCP" evidence="3">
    <location>
        <begin position="72"/>
        <end position="198"/>
    </location>
</feature>
<dbReference type="EMBL" id="BMMA01000003">
    <property type="protein sequence ID" value="GGI74826.1"/>
    <property type="molecule type" value="Genomic_DNA"/>
</dbReference>
<reference evidence="4" key="4">
    <citation type="submission" date="2023-08" db="EMBL/GenBank/DDBJ databases">
        <authorList>
            <person name="Sun Q."/>
            <person name="Zhou Y."/>
        </authorList>
    </citation>
    <scope>NUCLEOTIDE SEQUENCE</scope>
    <source>
        <strain evidence="5">CGMCC 1.8884</strain>
        <strain evidence="4">CGMCC 1.8885</strain>
    </source>
</reference>
<feature type="region of interest" description="Disordered" evidence="1">
    <location>
        <begin position="31"/>
        <end position="57"/>
    </location>
</feature>
<dbReference type="PANTHER" id="PTHR31157">
    <property type="entry name" value="SCP DOMAIN-CONTAINING PROTEIN"/>
    <property type="match status" value="1"/>
</dbReference>
<evidence type="ECO:0000256" key="1">
    <source>
        <dbReference type="SAM" id="MobiDB-lite"/>
    </source>
</evidence>
<sequence>MPKSKAWLALTPALLLSLVACGQQKLPDFSAHPGGQAVGDATTETGQPAGTPPSPIAAQGVPGSSFAQQVFDLTNAARAQARSCGTVAYAAAPALTYNSLLERAAQDHAADLASRNYFSHTSLDGRSFSQRITAAGYSWRTAGENIAAGQPTPEAVVQGWLQSPGHCANIMNPAFKDIGVGYGTSAASTYRHYWVQNFGAGW</sequence>
<dbReference type="InterPro" id="IPR035940">
    <property type="entry name" value="CAP_sf"/>
</dbReference>
<dbReference type="GeneID" id="59164217"/>
<evidence type="ECO:0000313" key="4">
    <source>
        <dbReference type="EMBL" id="GGI74826.1"/>
    </source>
</evidence>
<evidence type="ECO:0000256" key="2">
    <source>
        <dbReference type="SAM" id="SignalP"/>
    </source>
</evidence>
<organism evidence="4 7">
    <name type="scientific">Deinococcus wulumuqiensis</name>
    <dbReference type="NCBI Taxonomy" id="980427"/>
    <lineage>
        <taxon>Bacteria</taxon>
        <taxon>Thermotogati</taxon>
        <taxon>Deinococcota</taxon>
        <taxon>Deinococci</taxon>
        <taxon>Deinococcales</taxon>
        <taxon>Deinococcaceae</taxon>
        <taxon>Deinococcus</taxon>
    </lineage>
</organism>
<evidence type="ECO:0000313" key="5">
    <source>
        <dbReference type="EMBL" id="GGP29057.1"/>
    </source>
</evidence>
<dbReference type="CDD" id="cd05379">
    <property type="entry name" value="CAP_bacterial"/>
    <property type="match status" value="1"/>
</dbReference>
<accession>A0AAV4K3Z6</accession>
<dbReference type="PROSITE" id="PS51257">
    <property type="entry name" value="PROKAR_LIPOPROTEIN"/>
    <property type="match status" value="1"/>
</dbReference>
<reference evidence="5" key="1">
    <citation type="journal article" date="2014" name="Int. J. Syst. Evol. Microbiol.">
        <title>Complete genome of a new Firmicutes species belonging to the dominant human colonic microbiota ('Ruminococcus bicirculans') reveals two chromosomes and a selective capacity to utilize plant glucans.</title>
        <authorList>
            <consortium name="NISC Comparative Sequencing Program"/>
            <person name="Wegmann U."/>
            <person name="Louis P."/>
            <person name="Goesmann A."/>
            <person name="Henrissat B."/>
            <person name="Duncan S.H."/>
            <person name="Flint H.J."/>
        </authorList>
    </citation>
    <scope>NUCLEOTIDE SEQUENCE</scope>
    <source>
        <strain evidence="5">CGMCC 1.8884</strain>
    </source>
</reference>
<protein>
    <recommendedName>
        <fullName evidence="3">SCP domain-containing protein</fullName>
    </recommendedName>
</protein>
<dbReference type="Proteomes" id="UP000652720">
    <property type="component" value="Unassembled WGS sequence"/>
</dbReference>
<proteinExistence type="predicted"/>
<feature type="signal peptide" evidence="2">
    <location>
        <begin position="1"/>
        <end position="22"/>
    </location>
</feature>